<gene>
    <name evidence="3" type="ORF">J2I46_08905</name>
</gene>
<evidence type="ECO:0000313" key="3">
    <source>
        <dbReference type="EMBL" id="MBO0948696.1"/>
    </source>
</evidence>
<evidence type="ECO:0000256" key="1">
    <source>
        <dbReference type="SAM" id="SignalP"/>
    </source>
</evidence>
<reference evidence="3 4" key="1">
    <citation type="submission" date="2021-03" db="EMBL/GenBank/DDBJ databases">
        <title>Fibrella sp. HMF5405 genome sequencing and assembly.</title>
        <authorList>
            <person name="Kang H."/>
            <person name="Kim H."/>
            <person name="Bae S."/>
            <person name="Joh K."/>
        </authorList>
    </citation>
    <scope>NUCLEOTIDE SEQUENCE [LARGE SCALE GENOMIC DNA]</scope>
    <source>
        <strain evidence="3 4">HMF5405</strain>
    </source>
</reference>
<dbReference type="Proteomes" id="UP000664628">
    <property type="component" value="Unassembled WGS sequence"/>
</dbReference>
<sequence>MKNSYTLLLLLITASTLVAQTPIRTQVYVRAGIGASQMSSTGQGVVTLSQQFQYETDLLLTGTGNALITPNVGAGLSIDVSKHFTIGAELNVEQKGARATTDRLVTYCTSGNCGIIYHPPTSISAIGQATARLTYLTLPILVSYRLGKISLLGGPYLRLKLVEHQKGNYQLLINNAYTSITYFDLQSSQFNTFDFGLTTGLAYELTHRIGVDLRYSQSLVRSASSNNVLLSSLNRTAQLSMRYAIKR</sequence>
<name>A0ABS3JFC1_9BACT</name>
<organism evidence="3 4">
    <name type="scientific">Fibrella forsythiae</name>
    <dbReference type="NCBI Taxonomy" id="2817061"/>
    <lineage>
        <taxon>Bacteria</taxon>
        <taxon>Pseudomonadati</taxon>
        <taxon>Bacteroidota</taxon>
        <taxon>Cytophagia</taxon>
        <taxon>Cytophagales</taxon>
        <taxon>Spirosomataceae</taxon>
        <taxon>Fibrella</taxon>
    </lineage>
</organism>
<evidence type="ECO:0000259" key="2">
    <source>
        <dbReference type="Pfam" id="PF13568"/>
    </source>
</evidence>
<feature type="domain" description="Outer membrane protein beta-barrel" evidence="2">
    <location>
        <begin position="19"/>
        <end position="219"/>
    </location>
</feature>
<feature type="signal peptide" evidence="1">
    <location>
        <begin position="1"/>
        <end position="19"/>
    </location>
</feature>
<proteinExistence type="predicted"/>
<dbReference type="Pfam" id="PF13568">
    <property type="entry name" value="OMP_b-brl_2"/>
    <property type="match status" value="1"/>
</dbReference>
<dbReference type="InterPro" id="IPR025665">
    <property type="entry name" value="Beta-barrel_OMP_2"/>
</dbReference>
<dbReference type="EMBL" id="JAFMYW010000002">
    <property type="protein sequence ID" value="MBO0948696.1"/>
    <property type="molecule type" value="Genomic_DNA"/>
</dbReference>
<protein>
    <submittedName>
        <fullName evidence="3">PorT family protein</fullName>
    </submittedName>
</protein>
<accession>A0ABS3JFC1</accession>
<keyword evidence="1" id="KW-0732">Signal</keyword>
<dbReference type="Gene3D" id="2.40.160.20">
    <property type="match status" value="1"/>
</dbReference>
<evidence type="ECO:0000313" key="4">
    <source>
        <dbReference type="Proteomes" id="UP000664628"/>
    </source>
</evidence>
<feature type="chain" id="PRO_5045245245" evidence="1">
    <location>
        <begin position="20"/>
        <end position="247"/>
    </location>
</feature>
<dbReference type="RefSeq" id="WP_207328652.1">
    <property type="nucleotide sequence ID" value="NZ_JAFMYW010000002.1"/>
</dbReference>
<comment type="caution">
    <text evidence="3">The sequence shown here is derived from an EMBL/GenBank/DDBJ whole genome shotgun (WGS) entry which is preliminary data.</text>
</comment>
<keyword evidence="4" id="KW-1185">Reference proteome</keyword>